<dbReference type="AlphaFoldDB" id="A0A663N317"/>
<dbReference type="InterPro" id="IPR028089">
    <property type="entry name" value="DUF4455"/>
</dbReference>
<keyword evidence="3" id="KW-1185">Reference proteome</keyword>
<evidence type="ECO:0000259" key="1">
    <source>
        <dbReference type="Pfam" id="PF14643"/>
    </source>
</evidence>
<proteinExistence type="predicted"/>
<dbReference type="PANTHER" id="PTHR21444">
    <property type="entry name" value="COILED-COIL DOMAIN-CONTAINING PROTEIN 180"/>
    <property type="match status" value="1"/>
</dbReference>
<dbReference type="PANTHER" id="PTHR21444:SF14">
    <property type="entry name" value="COILED-COIL DOMAIN-CONTAINING PROTEIN 180"/>
    <property type="match status" value="1"/>
</dbReference>
<feature type="domain" description="DUF4455" evidence="1">
    <location>
        <begin position="3"/>
        <end position="159"/>
    </location>
</feature>
<reference evidence="2" key="2">
    <citation type="submission" date="2025-09" db="UniProtKB">
        <authorList>
            <consortium name="Ensembl"/>
        </authorList>
    </citation>
    <scope>IDENTIFICATION</scope>
</reference>
<organism evidence="2 3">
    <name type="scientific">Athene cunicularia</name>
    <name type="common">Burrowing owl</name>
    <name type="synonym">Speotyto cunicularia</name>
    <dbReference type="NCBI Taxonomy" id="194338"/>
    <lineage>
        <taxon>Eukaryota</taxon>
        <taxon>Metazoa</taxon>
        <taxon>Chordata</taxon>
        <taxon>Craniata</taxon>
        <taxon>Vertebrata</taxon>
        <taxon>Euteleostomi</taxon>
        <taxon>Archelosauria</taxon>
        <taxon>Archosauria</taxon>
        <taxon>Dinosauria</taxon>
        <taxon>Saurischia</taxon>
        <taxon>Theropoda</taxon>
        <taxon>Coelurosauria</taxon>
        <taxon>Aves</taxon>
        <taxon>Neognathae</taxon>
        <taxon>Neoaves</taxon>
        <taxon>Telluraves</taxon>
        <taxon>Strigiformes</taxon>
        <taxon>Strigidae</taxon>
        <taxon>Athene</taxon>
    </lineage>
</organism>
<sequence length="265" mass="31109">IAQITGVLRKYTLTLEEIGAFSSADVHKFMDDKAMTINRALLSNRREIAKLFFNLMKSDMMKELSHRLKWEDRVEDWKVIQKNNVVHSFREFMANEEIQNPPTVKTEMENMITHQILLSQRRLELLQHLGDLLPPTHTEADVGEWYKSLENVNRSMGKLRNPKSSLEYKQFFLFFQAVMNQTVALKVYVCHILCSVGFHVPSKLLRADFKELANQNEQSCRDLYSYFQEAMGLWGVHQEKLSQQEGDLQKKLNECRRKQDNIIQV</sequence>
<dbReference type="Ensembl" id="ENSACUT00000019317.1">
    <property type="protein sequence ID" value="ENSACUP00000018112.1"/>
    <property type="gene ID" value="ENSACUG00000012156.1"/>
</dbReference>
<reference evidence="2" key="1">
    <citation type="submission" date="2025-08" db="UniProtKB">
        <authorList>
            <consortium name="Ensembl"/>
        </authorList>
    </citation>
    <scope>IDENTIFICATION</scope>
</reference>
<accession>A0A663N317</accession>
<dbReference type="Proteomes" id="UP000472269">
    <property type="component" value="Unplaced"/>
</dbReference>
<feature type="domain" description="DUF4455" evidence="1">
    <location>
        <begin position="205"/>
        <end position="262"/>
    </location>
</feature>
<dbReference type="Pfam" id="PF14643">
    <property type="entry name" value="DUF4455"/>
    <property type="match status" value="2"/>
</dbReference>
<dbReference type="OMA" id="EMAKWHE"/>
<evidence type="ECO:0000313" key="3">
    <source>
        <dbReference type="Proteomes" id="UP000472269"/>
    </source>
</evidence>
<evidence type="ECO:0000313" key="2">
    <source>
        <dbReference type="Ensembl" id="ENSACUP00000018112.1"/>
    </source>
</evidence>
<name>A0A663N317_ATHCN</name>
<protein>
    <recommendedName>
        <fullName evidence="1">DUF4455 domain-containing protein</fullName>
    </recommendedName>
</protein>